<dbReference type="EMBL" id="BKAL01000005">
    <property type="protein sequence ID" value="GEP69018.1"/>
    <property type="molecule type" value="Genomic_DNA"/>
</dbReference>
<keyword evidence="5" id="KW-1185">Reference proteome</keyword>
<dbReference type="AlphaFoldDB" id="A0A512PCU6"/>
<dbReference type="Pfam" id="PF00583">
    <property type="entry name" value="Acetyltransf_1"/>
    <property type="match status" value="1"/>
</dbReference>
<dbReference type="PANTHER" id="PTHR43877">
    <property type="entry name" value="AMINOALKYLPHOSPHONATE N-ACETYLTRANSFERASE-RELATED-RELATED"/>
    <property type="match status" value="1"/>
</dbReference>
<gene>
    <name evidence="4" type="ORF">CSO01_17330</name>
</gene>
<dbReference type="RefSeq" id="WP_223203558.1">
    <property type="nucleotide sequence ID" value="NZ_BAABBJ010000003.1"/>
</dbReference>
<keyword evidence="1" id="KW-0808">Transferase</keyword>
<evidence type="ECO:0000256" key="2">
    <source>
        <dbReference type="ARBA" id="ARBA00023315"/>
    </source>
</evidence>
<dbReference type="CDD" id="cd04301">
    <property type="entry name" value="NAT_SF"/>
    <property type="match status" value="1"/>
</dbReference>
<dbReference type="Gene3D" id="3.40.630.30">
    <property type="match status" value="1"/>
</dbReference>
<evidence type="ECO:0000256" key="1">
    <source>
        <dbReference type="ARBA" id="ARBA00022679"/>
    </source>
</evidence>
<reference evidence="4 5" key="1">
    <citation type="submission" date="2019-07" db="EMBL/GenBank/DDBJ databases">
        <title>Whole genome shotgun sequence of Cellulomonas soli NBRC 109434.</title>
        <authorList>
            <person name="Hosoyama A."/>
            <person name="Uohara A."/>
            <person name="Ohji S."/>
            <person name="Ichikawa N."/>
        </authorList>
    </citation>
    <scope>NUCLEOTIDE SEQUENCE [LARGE SCALE GENOMIC DNA]</scope>
    <source>
        <strain evidence="4 5">NBRC 109434</strain>
    </source>
</reference>
<dbReference type="GO" id="GO:0016747">
    <property type="term" value="F:acyltransferase activity, transferring groups other than amino-acyl groups"/>
    <property type="evidence" value="ECO:0007669"/>
    <property type="project" value="InterPro"/>
</dbReference>
<dbReference type="InterPro" id="IPR050832">
    <property type="entry name" value="Bact_Acetyltransf"/>
</dbReference>
<name>A0A512PCU6_9CELL</name>
<evidence type="ECO:0000313" key="5">
    <source>
        <dbReference type="Proteomes" id="UP000321798"/>
    </source>
</evidence>
<dbReference type="InterPro" id="IPR016181">
    <property type="entry name" value="Acyl_CoA_acyltransferase"/>
</dbReference>
<feature type="domain" description="N-acetyltransferase" evidence="3">
    <location>
        <begin position="17"/>
        <end position="169"/>
    </location>
</feature>
<accession>A0A512PCU6</accession>
<dbReference type="Proteomes" id="UP000321798">
    <property type="component" value="Unassembled WGS sequence"/>
</dbReference>
<dbReference type="SUPFAM" id="SSF55729">
    <property type="entry name" value="Acyl-CoA N-acyltransferases (Nat)"/>
    <property type="match status" value="1"/>
</dbReference>
<dbReference type="InterPro" id="IPR000182">
    <property type="entry name" value="GNAT_dom"/>
</dbReference>
<comment type="caution">
    <text evidence="4">The sequence shown here is derived from an EMBL/GenBank/DDBJ whole genome shotgun (WGS) entry which is preliminary data.</text>
</comment>
<evidence type="ECO:0000313" key="4">
    <source>
        <dbReference type="EMBL" id="GEP69018.1"/>
    </source>
</evidence>
<organism evidence="4 5">
    <name type="scientific">Cellulomonas soli</name>
    <dbReference type="NCBI Taxonomy" id="931535"/>
    <lineage>
        <taxon>Bacteria</taxon>
        <taxon>Bacillati</taxon>
        <taxon>Actinomycetota</taxon>
        <taxon>Actinomycetes</taxon>
        <taxon>Micrococcales</taxon>
        <taxon>Cellulomonadaceae</taxon>
        <taxon>Cellulomonas</taxon>
    </lineage>
</organism>
<protein>
    <recommendedName>
        <fullName evidence="3">N-acetyltransferase domain-containing protein</fullName>
    </recommendedName>
</protein>
<sequence>MFARYAPQVHGSPDPRAHVRAARPEDVDAIVQVVASRGPVPDGFARRLAAAVGDPGRCVLVGHVGPTVVGWASVSWWSGHADVPDGYAVSGLTVAPDWRRRYIGDRLLGALLDWSWQRTAVVRSVVNARNTPSIALHERHGFTQVARAARLAGISFEGGTGILMQVDRGRVRA</sequence>
<dbReference type="PROSITE" id="PS51186">
    <property type="entry name" value="GNAT"/>
    <property type="match status" value="1"/>
</dbReference>
<keyword evidence="2" id="KW-0012">Acyltransferase</keyword>
<evidence type="ECO:0000259" key="3">
    <source>
        <dbReference type="PROSITE" id="PS51186"/>
    </source>
</evidence>
<proteinExistence type="predicted"/>